<organism evidence="2 3">
    <name type="scientific">Mycena maculata</name>
    <dbReference type="NCBI Taxonomy" id="230809"/>
    <lineage>
        <taxon>Eukaryota</taxon>
        <taxon>Fungi</taxon>
        <taxon>Dikarya</taxon>
        <taxon>Basidiomycota</taxon>
        <taxon>Agaricomycotina</taxon>
        <taxon>Agaricomycetes</taxon>
        <taxon>Agaricomycetidae</taxon>
        <taxon>Agaricales</taxon>
        <taxon>Marasmiineae</taxon>
        <taxon>Mycenaceae</taxon>
        <taxon>Mycena</taxon>
    </lineage>
</organism>
<proteinExistence type="predicted"/>
<evidence type="ECO:0000256" key="1">
    <source>
        <dbReference type="SAM" id="SignalP"/>
    </source>
</evidence>
<evidence type="ECO:0000313" key="3">
    <source>
        <dbReference type="Proteomes" id="UP001215280"/>
    </source>
</evidence>
<comment type="caution">
    <text evidence="2">The sequence shown here is derived from an EMBL/GenBank/DDBJ whole genome shotgun (WGS) entry which is preliminary data.</text>
</comment>
<feature type="chain" id="PRO_5042162613" description="Bulb-type lectin domain-containing protein" evidence="1">
    <location>
        <begin position="17"/>
        <end position="189"/>
    </location>
</feature>
<dbReference type="AlphaFoldDB" id="A0AAD7HT10"/>
<sequence length="189" mass="20712">MSKLTQLFTLALCALSTIDDDCRHLLHSQDGTPSNLANPMDLVNAGFNGSAFALLAGDILVQKGNTDHNVLGIWEKQALDEDLYAIKNHQTGWYVVSAGEDVLRVAAAAPPTVFAIDSADTNTYIIKEPDSGLVWEAVDSGEDIGKREQYPALDVGGSILRYEKPCSAASIWRKKRLRRMKQRSKPVLI</sequence>
<gene>
    <name evidence="2" type="ORF">DFH07DRAFT_782450</name>
</gene>
<dbReference type="Proteomes" id="UP001215280">
    <property type="component" value="Unassembled WGS sequence"/>
</dbReference>
<name>A0AAD7HT10_9AGAR</name>
<feature type="signal peptide" evidence="1">
    <location>
        <begin position="1"/>
        <end position="16"/>
    </location>
</feature>
<accession>A0AAD7HT10</accession>
<keyword evidence="1" id="KW-0732">Signal</keyword>
<protein>
    <recommendedName>
        <fullName evidence="4">Bulb-type lectin domain-containing protein</fullName>
    </recommendedName>
</protein>
<dbReference type="EMBL" id="JARJLG010000211">
    <property type="protein sequence ID" value="KAJ7727546.1"/>
    <property type="molecule type" value="Genomic_DNA"/>
</dbReference>
<reference evidence="2" key="1">
    <citation type="submission" date="2023-03" db="EMBL/GenBank/DDBJ databases">
        <title>Massive genome expansion in bonnet fungi (Mycena s.s.) driven by repeated elements and novel gene families across ecological guilds.</title>
        <authorList>
            <consortium name="Lawrence Berkeley National Laboratory"/>
            <person name="Harder C.B."/>
            <person name="Miyauchi S."/>
            <person name="Viragh M."/>
            <person name="Kuo A."/>
            <person name="Thoen E."/>
            <person name="Andreopoulos B."/>
            <person name="Lu D."/>
            <person name="Skrede I."/>
            <person name="Drula E."/>
            <person name="Henrissat B."/>
            <person name="Morin E."/>
            <person name="Kohler A."/>
            <person name="Barry K."/>
            <person name="LaButti K."/>
            <person name="Morin E."/>
            <person name="Salamov A."/>
            <person name="Lipzen A."/>
            <person name="Mereny Z."/>
            <person name="Hegedus B."/>
            <person name="Baldrian P."/>
            <person name="Stursova M."/>
            <person name="Weitz H."/>
            <person name="Taylor A."/>
            <person name="Grigoriev I.V."/>
            <person name="Nagy L.G."/>
            <person name="Martin F."/>
            <person name="Kauserud H."/>
        </authorList>
    </citation>
    <scope>NUCLEOTIDE SEQUENCE</scope>
    <source>
        <strain evidence="2">CBHHK188m</strain>
    </source>
</reference>
<keyword evidence="3" id="KW-1185">Reference proteome</keyword>
<evidence type="ECO:0000313" key="2">
    <source>
        <dbReference type="EMBL" id="KAJ7727546.1"/>
    </source>
</evidence>
<evidence type="ECO:0008006" key="4">
    <source>
        <dbReference type="Google" id="ProtNLM"/>
    </source>
</evidence>